<organism evidence="17 18">
    <name type="scientific">Lithospermum erythrorhizon</name>
    <name type="common">Purple gromwell</name>
    <name type="synonym">Lithospermum officinale var. erythrorhizon</name>
    <dbReference type="NCBI Taxonomy" id="34254"/>
    <lineage>
        <taxon>Eukaryota</taxon>
        <taxon>Viridiplantae</taxon>
        <taxon>Streptophyta</taxon>
        <taxon>Embryophyta</taxon>
        <taxon>Tracheophyta</taxon>
        <taxon>Spermatophyta</taxon>
        <taxon>Magnoliopsida</taxon>
        <taxon>eudicotyledons</taxon>
        <taxon>Gunneridae</taxon>
        <taxon>Pentapetalae</taxon>
        <taxon>asterids</taxon>
        <taxon>lamiids</taxon>
        <taxon>Boraginales</taxon>
        <taxon>Boraginaceae</taxon>
        <taxon>Boraginoideae</taxon>
        <taxon>Lithospermeae</taxon>
        <taxon>Lithospermum</taxon>
    </lineage>
</organism>
<keyword evidence="12" id="KW-0460">Magnesium</keyword>
<keyword evidence="5" id="KW-0808">Transferase</keyword>
<evidence type="ECO:0000256" key="8">
    <source>
        <dbReference type="ARBA" id="ARBA00022840"/>
    </source>
</evidence>
<keyword evidence="10" id="KW-0449">Lipoprotein</keyword>
<gene>
    <name evidence="17" type="ORF">LIER_23341</name>
</gene>
<sequence>MGCFPCYGDSSMKEKDKKRINNRVRNDNQNNLGNTKNQTNNNRHVHTRDDLAQNSKEQKVSPLRDVKDEEAKDASQRRDVKDEDAKDASQSASSSDASPAENISGDGQPGTSFKARTFTYDELVEATGRFKEEDFLGEGGFGRVYKGFLKDTGEVVAIKQLDRNGCQGIREFVVEVLTLSMADHPNLVKLIGYCAEGDQRLLVYEYMPLGSLEDHLHDPRNNIKRLDWSTRMKIAAGAAQGLEYLHDKMKPPVIYRDLKCSNILLAEEYNPKLSDFGLAKVGPSGDKTHVSTRVMGTYGYCAPEYAMTGQLTFKSDIYSFGVVLLELITGRRAIDMTKSAAEQNLVAWAKPLFKDRKKFREMADPALQGRYPTRGLYQSLAIAAMCLQEQPNLRPLIADVVTALNYLASQKFNASSPSSQRAKQEQVTEASDE</sequence>
<keyword evidence="8 13" id="KW-0067">ATP-binding</keyword>
<evidence type="ECO:0000256" key="9">
    <source>
        <dbReference type="ARBA" id="ARBA00023136"/>
    </source>
</evidence>
<comment type="similarity">
    <text evidence="2">Belongs to the protein kinase superfamily. Ser/Thr protein kinase family.</text>
</comment>
<evidence type="ECO:0000256" key="2">
    <source>
        <dbReference type="ARBA" id="ARBA00008684"/>
    </source>
</evidence>
<feature type="compositionally biased region" description="Low complexity" evidence="15">
    <location>
        <begin position="88"/>
        <end position="98"/>
    </location>
</feature>
<dbReference type="SUPFAM" id="SSF56112">
    <property type="entry name" value="Protein kinase-like (PK-like)"/>
    <property type="match status" value="1"/>
</dbReference>
<dbReference type="InterPro" id="IPR011009">
    <property type="entry name" value="Kinase-like_dom_sf"/>
</dbReference>
<dbReference type="CDD" id="cd14066">
    <property type="entry name" value="STKc_IRAK"/>
    <property type="match status" value="1"/>
</dbReference>
<dbReference type="InterPro" id="IPR017441">
    <property type="entry name" value="Protein_kinase_ATP_BS"/>
</dbReference>
<feature type="binding site" evidence="12">
    <location>
        <position position="262"/>
    </location>
    <ligand>
        <name>Mg(2+)</name>
        <dbReference type="ChEBI" id="CHEBI:18420"/>
    </ligand>
</feature>
<dbReference type="GO" id="GO:0004674">
    <property type="term" value="F:protein serine/threonine kinase activity"/>
    <property type="evidence" value="ECO:0007669"/>
    <property type="project" value="UniProtKB-KW"/>
</dbReference>
<dbReference type="Pfam" id="PF00069">
    <property type="entry name" value="Pkinase"/>
    <property type="match status" value="1"/>
</dbReference>
<dbReference type="PROSITE" id="PS00108">
    <property type="entry name" value="PROTEIN_KINASE_ST"/>
    <property type="match status" value="1"/>
</dbReference>
<keyword evidence="18" id="KW-1185">Reference proteome</keyword>
<evidence type="ECO:0000256" key="3">
    <source>
        <dbReference type="ARBA" id="ARBA00022475"/>
    </source>
</evidence>
<evidence type="ECO:0000256" key="5">
    <source>
        <dbReference type="ARBA" id="ARBA00022679"/>
    </source>
</evidence>
<keyword evidence="12" id="KW-0479">Metal-binding</keyword>
<dbReference type="PANTHER" id="PTHR47985">
    <property type="entry name" value="OS07G0668900 PROTEIN"/>
    <property type="match status" value="1"/>
</dbReference>
<feature type="region of interest" description="Disordered" evidence="15">
    <location>
        <begin position="413"/>
        <end position="433"/>
    </location>
</feature>
<evidence type="ECO:0000313" key="18">
    <source>
        <dbReference type="Proteomes" id="UP001454036"/>
    </source>
</evidence>
<accession>A0AAV3R0S4</accession>
<dbReference type="AlphaFoldDB" id="A0AAV3R0S4"/>
<dbReference type="FunFam" id="1.10.510.10:FF:000032">
    <property type="entry name" value="Serine/threonine-protein kinase PBS1"/>
    <property type="match status" value="1"/>
</dbReference>
<evidence type="ECO:0000256" key="4">
    <source>
        <dbReference type="ARBA" id="ARBA00022527"/>
    </source>
</evidence>
<dbReference type="GO" id="GO:0005886">
    <property type="term" value="C:plasma membrane"/>
    <property type="evidence" value="ECO:0007669"/>
    <property type="project" value="UniProtKB-SubCell"/>
</dbReference>
<evidence type="ECO:0000256" key="6">
    <source>
        <dbReference type="ARBA" id="ARBA00022741"/>
    </source>
</evidence>
<evidence type="ECO:0000256" key="10">
    <source>
        <dbReference type="ARBA" id="ARBA00023288"/>
    </source>
</evidence>
<evidence type="ECO:0000259" key="16">
    <source>
        <dbReference type="PROSITE" id="PS50011"/>
    </source>
</evidence>
<keyword evidence="6 13" id="KW-0547">Nucleotide-binding</keyword>
<dbReference type="GO" id="GO:0046872">
    <property type="term" value="F:metal ion binding"/>
    <property type="evidence" value="ECO:0007669"/>
    <property type="project" value="UniProtKB-KW"/>
</dbReference>
<evidence type="ECO:0000256" key="15">
    <source>
        <dbReference type="SAM" id="MobiDB-lite"/>
    </source>
</evidence>
<proteinExistence type="inferred from homology"/>
<evidence type="ECO:0000256" key="11">
    <source>
        <dbReference type="PIRSR" id="PIRSR000615-1"/>
    </source>
</evidence>
<dbReference type="PROSITE" id="PS50011">
    <property type="entry name" value="PROTEIN_KINASE_DOM"/>
    <property type="match status" value="1"/>
</dbReference>
<protein>
    <recommendedName>
        <fullName evidence="16">Protein kinase domain-containing protein</fullName>
    </recommendedName>
</protein>
<dbReference type="InterPro" id="IPR000719">
    <property type="entry name" value="Prot_kinase_dom"/>
</dbReference>
<dbReference type="GO" id="GO:0005524">
    <property type="term" value="F:ATP binding"/>
    <property type="evidence" value="ECO:0007669"/>
    <property type="project" value="UniProtKB-UniRule"/>
</dbReference>
<dbReference type="SMART" id="SM00220">
    <property type="entry name" value="S_TKc"/>
    <property type="match status" value="1"/>
</dbReference>
<dbReference type="FunFam" id="3.30.200.20:FF:000266">
    <property type="entry name" value="probable serine/threonine-protein kinase RLCKVII"/>
    <property type="match status" value="1"/>
</dbReference>
<dbReference type="InterPro" id="IPR008271">
    <property type="entry name" value="Ser/Thr_kinase_AS"/>
</dbReference>
<keyword evidence="7" id="KW-0418">Kinase</keyword>
<keyword evidence="3" id="KW-1003">Cell membrane</keyword>
<keyword evidence="9" id="KW-0472">Membrane</keyword>
<evidence type="ECO:0000256" key="7">
    <source>
        <dbReference type="ARBA" id="ARBA00022777"/>
    </source>
</evidence>
<name>A0AAV3R0S4_LITER</name>
<feature type="compositionally biased region" description="Basic and acidic residues" evidence="15">
    <location>
        <begin position="47"/>
        <end position="87"/>
    </location>
</feature>
<feature type="active site" description="Proton acceptor" evidence="11">
    <location>
        <position position="257"/>
    </location>
</feature>
<comment type="subcellular location">
    <subcellularLocation>
        <location evidence="1">Cell membrane</location>
        <topology evidence="1">Lipid-anchor</topology>
    </subcellularLocation>
</comment>
<dbReference type="Proteomes" id="UP001454036">
    <property type="component" value="Unassembled WGS sequence"/>
</dbReference>
<dbReference type="EMBL" id="BAABME010006554">
    <property type="protein sequence ID" value="GAA0168677.1"/>
    <property type="molecule type" value="Genomic_DNA"/>
</dbReference>
<reference evidence="17 18" key="1">
    <citation type="submission" date="2024-01" db="EMBL/GenBank/DDBJ databases">
        <title>The complete chloroplast genome sequence of Lithospermum erythrorhizon: insights into the phylogenetic relationship among Boraginaceae species and the maternal lineages of purple gromwells.</title>
        <authorList>
            <person name="Okada T."/>
            <person name="Watanabe K."/>
        </authorList>
    </citation>
    <scope>NUCLEOTIDE SEQUENCE [LARGE SCALE GENOMIC DNA]</scope>
</reference>
<evidence type="ECO:0000256" key="1">
    <source>
        <dbReference type="ARBA" id="ARBA00004193"/>
    </source>
</evidence>
<feature type="binding site" evidence="12">
    <location>
        <position position="275"/>
    </location>
    <ligand>
        <name>Mg(2+)</name>
        <dbReference type="ChEBI" id="CHEBI:18420"/>
    </ligand>
</feature>
<feature type="binding site" evidence="13">
    <location>
        <position position="159"/>
    </location>
    <ligand>
        <name>ATP</name>
        <dbReference type="ChEBI" id="CHEBI:30616"/>
    </ligand>
</feature>
<evidence type="ECO:0000313" key="17">
    <source>
        <dbReference type="EMBL" id="GAA0168677.1"/>
    </source>
</evidence>
<dbReference type="PANTHER" id="PTHR47985:SF41">
    <property type="entry name" value="SERINE_THREONINE-PROTEIN KINASE PBL5-RELATED"/>
    <property type="match status" value="1"/>
</dbReference>
<dbReference type="GO" id="GO:0090404">
    <property type="term" value="C:pollen tube tip"/>
    <property type="evidence" value="ECO:0007669"/>
    <property type="project" value="UniProtKB-ARBA"/>
</dbReference>
<keyword evidence="4 14" id="KW-0723">Serine/threonine-protein kinase</keyword>
<dbReference type="Gene3D" id="1.10.510.10">
    <property type="entry name" value="Transferase(Phosphotransferase) domain 1"/>
    <property type="match status" value="1"/>
</dbReference>
<dbReference type="PROSITE" id="PS00107">
    <property type="entry name" value="PROTEIN_KINASE_ATP"/>
    <property type="match status" value="1"/>
</dbReference>
<feature type="region of interest" description="Disordered" evidence="15">
    <location>
        <begin position="1"/>
        <end position="113"/>
    </location>
</feature>
<evidence type="ECO:0000256" key="12">
    <source>
        <dbReference type="PIRSR" id="PIRSR000615-3"/>
    </source>
</evidence>
<feature type="compositionally biased region" description="Low complexity" evidence="15">
    <location>
        <begin position="27"/>
        <end position="42"/>
    </location>
</feature>
<feature type="domain" description="Protein kinase" evidence="16">
    <location>
        <begin position="130"/>
        <end position="407"/>
    </location>
</feature>
<comment type="caution">
    <text evidence="17">The sequence shown here is derived from an EMBL/GenBank/DDBJ whole genome shotgun (WGS) entry which is preliminary data.</text>
</comment>
<evidence type="ECO:0000256" key="14">
    <source>
        <dbReference type="RuleBase" id="RU000304"/>
    </source>
</evidence>
<dbReference type="Gene3D" id="3.30.200.20">
    <property type="entry name" value="Phosphorylase Kinase, domain 1"/>
    <property type="match status" value="1"/>
</dbReference>
<evidence type="ECO:0000256" key="13">
    <source>
        <dbReference type="PROSITE-ProRule" id="PRU10141"/>
    </source>
</evidence>
<dbReference type="GO" id="GO:0010183">
    <property type="term" value="P:pollen tube guidance"/>
    <property type="evidence" value="ECO:0007669"/>
    <property type="project" value="UniProtKB-ARBA"/>
</dbReference>